<name>Q1YX21_9GAMM</name>
<protein>
    <recommendedName>
        <fullName evidence="2">FRG domain-containing protein</fullName>
    </recommendedName>
</protein>
<feature type="domain" description="FRG" evidence="2">
    <location>
        <begin position="23"/>
        <end position="119"/>
    </location>
</feature>
<dbReference type="HOGENOM" id="CLU_050026_3_1_6"/>
<dbReference type="OrthoDB" id="9816036at2"/>
<dbReference type="AlphaFoldDB" id="Q1YX21"/>
<feature type="region of interest" description="Disordered" evidence="1">
    <location>
        <begin position="262"/>
        <end position="285"/>
    </location>
</feature>
<dbReference type="Pfam" id="PF08867">
    <property type="entry name" value="FRG"/>
    <property type="match status" value="1"/>
</dbReference>
<sequence length="304" mass="34799">MKSSSYVSSVSKYLDAVGEFSVGNNLTLFRGQPNKKRSLLPAIARNMEHIHSISIEKDMLDVLRKYGASKLSAEYSGYWYLLSEAQHFGLKTRLLDWSSNPLVALWFACQTPGTRPHVYLLKADTLLDVDFNSDPFEQHYTRVFHPKLCHPKRDAQNGWFTVHPSSNNTDDIEQRFIPLEVELSGNDILLEIPILPEMKEKLLIELDQCGINERMIYPDLDGLCRHINKLFEAPFENKCGLEFNLSTDNALSFFRTNLNAPSGGKREHRHKPLMKGVSQGSESNESLDGFLQYKQSYTKDFDFD</sequence>
<dbReference type="RefSeq" id="WP_006229849.1">
    <property type="nucleotide sequence ID" value="NZ_CH724134.1"/>
</dbReference>
<evidence type="ECO:0000256" key="1">
    <source>
        <dbReference type="SAM" id="MobiDB-lite"/>
    </source>
</evidence>
<dbReference type="InterPro" id="IPR014966">
    <property type="entry name" value="FRG-dom"/>
</dbReference>
<comment type="caution">
    <text evidence="3">The sequence shown here is derived from an EMBL/GenBank/DDBJ whole genome shotgun (WGS) entry which is preliminary data.</text>
</comment>
<proteinExistence type="predicted"/>
<evidence type="ECO:0000313" key="4">
    <source>
        <dbReference type="Proteomes" id="UP000003789"/>
    </source>
</evidence>
<dbReference type="SMART" id="SM00901">
    <property type="entry name" value="FRG"/>
    <property type="match status" value="1"/>
</dbReference>
<dbReference type="Proteomes" id="UP000003789">
    <property type="component" value="Unassembled WGS sequence"/>
</dbReference>
<reference evidence="3 4" key="1">
    <citation type="submission" date="2006-03" db="EMBL/GenBank/DDBJ databases">
        <authorList>
            <person name="Bartlett D.H."/>
            <person name="Valle G."/>
            <person name="Lauro F.M."/>
            <person name="Vezzi A."/>
            <person name="Simonato F."/>
            <person name="Eloe E."/>
            <person name="Vitulo N."/>
            <person name="Stratton T.K."/>
            <person name="D'angelo M."/>
            <person name="Ferriera S."/>
            <person name="Johnson J."/>
            <person name="Kravitz S."/>
            <person name="Beeson K."/>
            <person name="Sutton G."/>
            <person name="Rogers Y."/>
            <person name="Friedman R."/>
            <person name="Frazier M."/>
            <person name="Venter J.C."/>
        </authorList>
    </citation>
    <scope>NUCLEOTIDE SEQUENCE [LARGE SCALE GENOMIC DNA]</scope>
    <source>
        <strain evidence="3 4">3TCK</strain>
    </source>
</reference>
<gene>
    <name evidence="3" type="ORF">P3TCK_09328</name>
</gene>
<organism evidence="3 4">
    <name type="scientific">Photobacterium profundum 3TCK</name>
    <dbReference type="NCBI Taxonomy" id="314280"/>
    <lineage>
        <taxon>Bacteria</taxon>
        <taxon>Pseudomonadati</taxon>
        <taxon>Pseudomonadota</taxon>
        <taxon>Gammaproteobacteria</taxon>
        <taxon>Vibrionales</taxon>
        <taxon>Vibrionaceae</taxon>
        <taxon>Photobacterium</taxon>
    </lineage>
</organism>
<accession>Q1YX21</accession>
<dbReference type="EMBL" id="AAPH01000046">
    <property type="protein sequence ID" value="EAS40861.1"/>
    <property type="molecule type" value="Genomic_DNA"/>
</dbReference>
<evidence type="ECO:0000313" key="3">
    <source>
        <dbReference type="EMBL" id="EAS40861.1"/>
    </source>
</evidence>
<evidence type="ECO:0000259" key="2">
    <source>
        <dbReference type="SMART" id="SM00901"/>
    </source>
</evidence>